<dbReference type="EMBL" id="KY886362">
    <property type="protein sequence ID" value="AST24349.1"/>
    <property type="molecule type" value="Genomic_RNA"/>
</dbReference>
<evidence type="ECO:0000256" key="1">
    <source>
        <dbReference type="SAM" id="Phobius"/>
    </source>
</evidence>
<reference evidence="2" key="1">
    <citation type="journal article" date="2010" name="Arch. Virol.">
        <title>Three genetic grapevine leafroll-associated virus 3 variants identified from South African vineyards show high variability in their 5'UTR.</title>
        <authorList>
            <person name="Jooste A.E.C."/>
            <person name="Maree H.J."/>
            <person name="Bellstedt D.U."/>
            <person name="Goszczynski D.E."/>
            <person name="Pietersen G."/>
            <person name="Burger J.T."/>
        </authorList>
    </citation>
    <scope>NUCLEOTIDE SEQUENCE</scope>
    <source>
        <strain evidence="2">PL-20</strain>
    </source>
</reference>
<keyword evidence="1" id="KW-0472">Membrane</keyword>
<evidence type="ECO:0000313" key="2">
    <source>
        <dbReference type="EMBL" id="ADI49440.1"/>
    </source>
</evidence>
<reference evidence="4" key="3">
    <citation type="journal article" date="2017" name="Virology">
        <title>Infection and Colonization of Nicotiana benthamiana by Grapevine leafroll-associated virus 3.</title>
        <authorList>
            <person name="Prator C.A."/>
            <person name="Kashiwagi C.M."/>
            <person name="Voncina D."/>
            <person name="Almeida R.P.P."/>
        </authorList>
    </citation>
    <scope>NUCLEOTIDE SEQUENCE</scope>
    <source>
        <strain evidence="4">GLRaV-3-I-LR101</strain>
    </source>
</reference>
<dbReference type="EMBL" id="MH521099">
    <property type="protein sequence ID" value="AXI82049.1"/>
    <property type="molecule type" value="Genomic_RNA"/>
</dbReference>
<protein>
    <submittedName>
        <fullName evidence="2">6 kDa protein</fullName>
    </submittedName>
</protein>
<organism evidence="2">
    <name type="scientific">Grapevine leafroll-associated virus 3</name>
    <dbReference type="NCBI Taxonomy" id="55951"/>
    <lineage>
        <taxon>Viruses</taxon>
        <taxon>Riboviria</taxon>
        <taxon>Orthornavirae</taxon>
        <taxon>Kitrinoviricota</taxon>
        <taxon>Alsuviricetes</taxon>
        <taxon>Martellivirales</taxon>
        <taxon>Closteroviridae</taxon>
        <taxon>Ampelovirus</taxon>
        <taxon>Ampelovirus trivitis</taxon>
    </lineage>
</organism>
<sequence length="51" mass="6069">MCSRGFFFKSWVTFPTLVGAYAWEFYLLYFTDERHIRYSAPCVATFSLVSR</sequence>
<dbReference type="EMBL" id="MH521118">
    <property type="protein sequence ID" value="AXI82280.1"/>
    <property type="molecule type" value="Genomic_RNA"/>
</dbReference>
<evidence type="ECO:0000313" key="3">
    <source>
        <dbReference type="EMBL" id="AFU55326.1"/>
    </source>
</evidence>
<gene>
    <name evidence="2" type="primary">ORF2</name>
</gene>
<feature type="transmembrane region" description="Helical" evidence="1">
    <location>
        <begin position="6"/>
        <end position="29"/>
    </location>
</feature>
<dbReference type="EMBL" id="GQ352633">
    <property type="protein sequence ID" value="ADI49440.1"/>
    <property type="molecule type" value="Genomic_RNA"/>
</dbReference>
<proteinExistence type="predicted"/>
<accession>E2CV49</accession>
<dbReference type="EMBL" id="MF991951">
    <property type="protein sequence ID" value="AWD77996.1"/>
    <property type="molecule type" value="Genomic_RNA"/>
</dbReference>
<dbReference type="EMBL" id="JQ423939">
    <property type="protein sequence ID" value="AFU55326.1"/>
    <property type="molecule type" value="Genomic_RNA"/>
</dbReference>
<dbReference type="EMBL" id="MH521100">
    <property type="protein sequence ID" value="AXI82062.1"/>
    <property type="molecule type" value="Genomic_RNA"/>
</dbReference>
<dbReference type="EMBL" id="MF186605">
    <property type="protein sequence ID" value="ASM79492.1"/>
    <property type="molecule type" value="Genomic_RNA"/>
</dbReference>
<reference evidence="3" key="2">
    <citation type="journal article" date="2013" name="Virus Genes">
        <title>Complete nucleotide sequence of a Chinese isolate of Grapevine leafroll-associated virus 3 reveals a 5' UTR of 802 nucleotides.</title>
        <authorList>
            <person name="Fei F."/>
            <person name="Lyu M.D."/>
            <person name="Li J."/>
            <person name="Fan Z.F."/>
            <person name="Cheng Y.Q."/>
        </authorList>
    </citation>
    <scope>NUCLEOTIDE SEQUENCE</scope>
    <source>
        <strain evidence="3">LN</strain>
    </source>
</reference>
<evidence type="ECO:0000313" key="8">
    <source>
        <dbReference type="EMBL" id="AXI82280.1"/>
    </source>
</evidence>
<evidence type="ECO:0000313" key="6">
    <source>
        <dbReference type="EMBL" id="AXI82049.1"/>
    </source>
</evidence>
<name>E2CV49_9CLOS</name>
<keyword evidence="1" id="KW-0812">Transmembrane</keyword>
<evidence type="ECO:0000313" key="5">
    <source>
        <dbReference type="EMBL" id="AWD77996.1"/>
    </source>
</evidence>
<reference evidence="5" key="4">
    <citation type="journal article" date="2018" name="Arch. Virol.">
        <title>Screening of some Croatian autochthonous grapevine varieties reveals a multitude of viruses, including novel ones.</title>
        <authorList>
            <person name="Voncina D."/>
            <person name="Almeida R.P.P."/>
        </authorList>
    </citation>
    <scope>NUCLEOTIDE SEQUENCE</scope>
    <source>
        <strain evidence="5">VB-108</strain>
    </source>
</reference>
<keyword evidence="1" id="KW-1133">Transmembrane helix</keyword>
<evidence type="ECO:0000313" key="4">
    <source>
        <dbReference type="EMBL" id="ASM79492.1"/>
    </source>
</evidence>
<evidence type="ECO:0000313" key="7">
    <source>
        <dbReference type="EMBL" id="AXI82062.1"/>
    </source>
</evidence>
<reference evidence="6" key="5">
    <citation type="submission" date="2018-06" db="EMBL/GenBank/DDBJ databases">
        <title>Characterization of grapevine leafroll-associated virus 3 genetic variants and application towards RT-qPCR assay design.</title>
        <authorList>
            <person name="Al Rwahnih M."/>
            <person name="Diaz-Lara A."/>
        </authorList>
    </citation>
    <scope>NUCLEOTIDE SEQUENCE</scope>
    <source>
        <strain evidence="6">Cha246b</strain>
        <strain evidence="7">Cha247</strain>
        <strain evidence="8">Pin249</strain>
    </source>
</reference>